<sequence length="77" mass="8769">MPSLDRLFTRRYRHHMFGPVPERSAARLRAACRQLSEQELEMQALLGLPVRPSLILADEELAILIDDAGRRAVEEEG</sequence>
<proteinExistence type="predicted"/>
<protein>
    <submittedName>
        <fullName evidence="1">Uncharacterized protein</fullName>
    </submittedName>
</protein>
<accession>A0A6L3B6D9</accession>
<name>A0A6L3B6D9_AZOBR</name>
<evidence type="ECO:0000313" key="2">
    <source>
        <dbReference type="Proteomes" id="UP000476837"/>
    </source>
</evidence>
<evidence type="ECO:0000313" key="1">
    <source>
        <dbReference type="EMBL" id="KAA0687919.1"/>
    </source>
</evidence>
<dbReference type="AlphaFoldDB" id="A0A6L3B6D9"/>
<gene>
    <name evidence="1" type="ORF">DS837_06540</name>
</gene>
<organism evidence="1 2">
    <name type="scientific">Azospirillum brasilense</name>
    <dbReference type="NCBI Taxonomy" id="192"/>
    <lineage>
        <taxon>Bacteria</taxon>
        <taxon>Pseudomonadati</taxon>
        <taxon>Pseudomonadota</taxon>
        <taxon>Alphaproteobacteria</taxon>
        <taxon>Rhodospirillales</taxon>
        <taxon>Azospirillaceae</taxon>
        <taxon>Azospirillum</taxon>
    </lineage>
</organism>
<dbReference type="Proteomes" id="UP000476837">
    <property type="component" value="Unassembled WGS sequence"/>
</dbReference>
<reference evidence="1 2" key="1">
    <citation type="submission" date="2018-07" db="EMBL/GenBank/DDBJ databases">
        <title>Genome sequence of Roseomonas fauriae ATCC 49958.</title>
        <authorList>
            <person name="Sant'Anna F.H."/>
            <person name="Baldani J.I."/>
            <person name="Zilli J.E."/>
            <person name="Reis V.M."/>
            <person name="Hartmann A."/>
            <person name="Cruz L."/>
            <person name="de Souza E.M."/>
            <person name="de Oliveira Pedrosa F."/>
            <person name="Passaglia L.M.P."/>
        </authorList>
    </citation>
    <scope>NUCLEOTIDE SEQUENCE [LARGE SCALE GENOMIC DNA]</scope>
    <source>
        <strain evidence="1 2">ATCC 49958</strain>
    </source>
</reference>
<dbReference type="EMBL" id="QOKV01000002">
    <property type="protein sequence ID" value="KAA0687919.1"/>
    <property type="molecule type" value="Genomic_DNA"/>
</dbReference>
<comment type="caution">
    <text evidence="1">The sequence shown here is derived from an EMBL/GenBank/DDBJ whole genome shotgun (WGS) entry which is preliminary data.</text>
</comment>